<dbReference type="InterPro" id="IPR015946">
    <property type="entry name" value="KH_dom-like_a/b"/>
</dbReference>
<comment type="caution">
    <text evidence="1">The sequence shown here is derived from an EMBL/GenBank/DDBJ whole genome shotgun (WGS) entry which is preliminary data.</text>
</comment>
<dbReference type="PANTHER" id="PTHR42830">
    <property type="entry name" value="OSMOTICALLY INDUCIBLE FAMILY PROTEIN"/>
    <property type="match status" value="1"/>
</dbReference>
<reference evidence="1 2" key="1">
    <citation type="submission" date="2016-05" db="EMBL/GenBank/DDBJ databases">
        <title>Genomic Taxonomy of the Vibrionaceae.</title>
        <authorList>
            <person name="Gomez-Gil B."/>
            <person name="Enciso-Ibarra J."/>
        </authorList>
    </citation>
    <scope>NUCLEOTIDE SEQUENCE [LARGE SCALE GENOMIC DNA]</scope>
    <source>
        <strain evidence="1 2">CAIM 1920</strain>
    </source>
</reference>
<dbReference type="InterPro" id="IPR019904">
    <property type="entry name" value="Peroxiredoxin_OsmC"/>
</dbReference>
<gene>
    <name evidence="1" type="ORF">A8L45_06665</name>
</gene>
<dbReference type="OrthoDB" id="9807532at2"/>
<dbReference type="PANTHER" id="PTHR42830:SF1">
    <property type="entry name" value="OSMOTICALLY INDUCIBLE FAMILY PROTEIN"/>
    <property type="match status" value="1"/>
</dbReference>
<dbReference type="GO" id="GO:0006979">
    <property type="term" value="P:response to oxidative stress"/>
    <property type="evidence" value="ECO:0007669"/>
    <property type="project" value="InterPro"/>
</dbReference>
<dbReference type="SUPFAM" id="SSF82784">
    <property type="entry name" value="OsmC-like"/>
    <property type="match status" value="1"/>
</dbReference>
<accession>A0A1C3EMF2</accession>
<organism evidence="1 2">
    <name type="scientific">Veronia pacifica</name>
    <dbReference type="NCBI Taxonomy" id="1080227"/>
    <lineage>
        <taxon>Bacteria</taxon>
        <taxon>Pseudomonadati</taxon>
        <taxon>Pseudomonadota</taxon>
        <taxon>Gammaproteobacteria</taxon>
        <taxon>Vibrionales</taxon>
        <taxon>Vibrionaceae</taxon>
        <taxon>Veronia</taxon>
    </lineage>
</organism>
<dbReference type="InterPro" id="IPR052707">
    <property type="entry name" value="OsmC_Ohr_Peroxiredoxin"/>
</dbReference>
<protein>
    <submittedName>
        <fullName evidence="1">Peroxiredoxin</fullName>
    </submittedName>
</protein>
<dbReference type="GO" id="GO:0004601">
    <property type="term" value="F:peroxidase activity"/>
    <property type="evidence" value="ECO:0007669"/>
    <property type="project" value="InterPro"/>
</dbReference>
<dbReference type="AlphaFoldDB" id="A0A1C3EMF2"/>
<keyword evidence="2" id="KW-1185">Reference proteome</keyword>
<dbReference type="Pfam" id="PF02566">
    <property type="entry name" value="OsmC"/>
    <property type="match status" value="1"/>
</dbReference>
<dbReference type="InterPro" id="IPR036102">
    <property type="entry name" value="OsmC/Ohrsf"/>
</dbReference>
<sequence length="137" mass="14478">MAVQQAKATWEGTLKDGKGNMQYGDVSGPFTFASRFENGEGTNPEELVGAAHSGCFSMFLSALLSEKGLNPTINTTATVHLGEDDGPKITKIELDSTVSADGLTDEVLQEQAAVAKQKCPISRLFAGTDISLTIKLV</sequence>
<evidence type="ECO:0000313" key="1">
    <source>
        <dbReference type="EMBL" id="ODA34399.1"/>
    </source>
</evidence>
<dbReference type="EMBL" id="LYBM01000008">
    <property type="protein sequence ID" value="ODA34399.1"/>
    <property type="molecule type" value="Genomic_DNA"/>
</dbReference>
<dbReference type="Proteomes" id="UP000094936">
    <property type="component" value="Unassembled WGS sequence"/>
</dbReference>
<evidence type="ECO:0000313" key="2">
    <source>
        <dbReference type="Proteomes" id="UP000094936"/>
    </source>
</evidence>
<dbReference type="InterPro" id="IPR003718">
    <property type="entry name" value="OsmC/Ohr_fam"/>
</dbReference>
<dbReference type="STRING" id="1080227.A8L45_06665"/>
<dbReference type="RefSeq" id="WP_068900489.1">
    <property type="nucleotide sequence ID" value="NZ_JBHUIF010000004.1"/>
</dbReference>
<dbReference type="NCBIfam" id="TIGR03562">
    <property type="entry name" value="osmo_induc_OsmC"/>
    <property type="match status" value="1"/>
</dbReference>
<name>A0A1C3EMF2_9GAMM</name>
<dbReference type="Gene3D" id="3.30.300.20">
    <property type="match status" value="1"/>
</dbReference>
<proteinExistence type="predicted"/>